<reference evidence="1" key="1">
    <citation type="submission" date="2020-09" db="EMBL/GenBank/DDBJ databases">
        <title>Genome-Enabled Discovery of Anthraquinone Biosynthesis in Senna tora.</title>
        <authorList>
            <person name="Kang S.-H."/>
            <person name="Pandey R.P."/>
            <person name="Lee C.-M."/>
            <person name="Sim J.-S."/>
            <person name="Jeong J.-T."/>
            <person name="Choi B.-S."/>
            <person name="Jung M."/>
            <person name="Ginzburg D."/>
            <person name="Zhao K."/>
            <person name="Won S.Y."/>
            <person name="Oh T.-J."/>
            <person name="Yu Y."/>
            <person name="Kim N.-H."/>
            <person name="Lee O.R."/>
            <person name="Lee T.-H."/>
            <person name="Bashyal P."/>
            <person name="Kim T.-S."/>
            <person name="Lee W.-H."/>
            <person name="Kawkins C."/>
            <person name="Kim C.-K."/>
            <person name="Kim J.S."/>
            <person name="Ahn B.O."/>
            <person name="Rhee S.Y."/>
            <person name="Sohng J.K."/>
        </authorList>
    </citation>
    <scope>NUCLEOTIDE SEQUENCE</scope>
    <source>
        <tissue evidence="1">Leaf</tissue>
    </source>
</reference>
<dbReference type="EMBL" id="JAAIUW010000008">
    <property type="protein sequence ID" value="KAF7818436.1"/>
    <property type="molecule type" value="Genomic_DNA"/>
</dbReference>
<comment type="caution">
    <text evidence="1">The sequence shown here is derived from an EMBL/GenBank/DDBJ whole genome shotgun (WGS) entry which is preliminary data.</text>
</comment>
<evidence type="ECO:0000313" key="2">
    <source>
        <dbReference type="Proteomes" id="UP000634136"/>
    </source>
</evidence>
<keyword evidence="2" id="KW-1185">Reference proteome</keyword>
<evidence type="ECO:0000313" key="1">
    <source>
        <dbReference type="EMBL" id="KAF7818436.1"/>
    </source>
</evidence>
<accession>A0A834WGG0</accession>
<organism evidence="1 2">
    <name type="scientific">Senna tora</name>
    <dbReference type="NCBI Taxonomy" id="362788"/>
    <lineage>
        <taxon>Eukaryota</taxon>
        <taxon>Viridiplantae</taxon>
        <taxon>Streptophyta</taxon>
        <taxon>Embryophyta</taxon>
        <taxon>Tracheophyta</taxon>
        <taxon>Spermatophyta</taxon>
        <taxon>Magnoliopsida</taxon>
        <taxon>eudicotyledons</taxon>
        <taxon>Gunneridae</taxon>
        <taxon>Pentapetalae</taxon>
        <taxon>rosids</taxon>
        <taxon>fabids</taxon>
        <taxon>Fabales</taxon>
        <taxon>Fabaceae</taxon>
        <taxon>Caesalpinioideae</taxon>
        <taxon>Cassia clade</taxon>
        <taxon>Senna</taxon>
    </lineage>
</organism>
<sequence>MGLLMHASVYHIHDQKAHVVG</sequence>
<dbReference type="Proteomes" id="UP000634136">
    <property type="component" value="Unassembled WGS sequence"/>
</dbReference>
<gene>
    <name evidence="1" type="ORF">G2W53_023891</name>
</gene>
<dbReference type="AlphaFoldDB" id="A0A834WGG0"/>
<proteinExistence type="predicted"/>
<name>A0A834WGG0_9FABA</name>
<protein>
    <submittedName>
        <fullName evidence="1">Uncharacterized protein</fullName>
    </submittedName>
</protein>